<dbReference type="GO" id="GO:0006355">
    <property type="term" value="P:regulation of DNA-templated transcription"/>
    <property type="evidence" value="ECO:0007669"/>
    <property type="project" value="InterPro"/>
</dbReference>
<evidence type="ECO:0000313" key="1">
    <source>
        <dbReference type="EMBL" id="QUD89915.1"/>
    </source>
</evidence>
<dbReference type="RefSeq" id="WP_211939966.1">
    <property type="nucleotide sequence ID" value="NZ_CP073078.1"/>
</dbReference>
<dbReference type="AlphaFoldDB" id="A0A975G2H0"/>
<dbReference type="Proteomes" id="UP000676409">
    <property type="component" value="Chromosome"/>
</dbReference>
<keyword evidence="2" id="KW-1185">Reference proteome</keyword>
<sequence length="84" mass="9492">MADGGLKLELDEALGERLRRAAAAHGRSVDEYAAALIEDGLDEHWAEAYRRFAEYKQTGQYLEAADCLREFQDTVAGRFRIESK</sequence>
<proteinExistence type="predicted"/>
<dbReference type="KEGG" id="caul:KCG34_08645"/>
<dbReference type="SUPFAM" id="SSF47598">
    <property type="entry name" value="Ribbon-helix-helix"/>
    <property type="match status" value="1"/>
</dbReference>
<dbReference type="EMBL" id="CP073078">
    <property type="protein sequence ID" value="QUD89915.1"/>
    <property type="molecule type" value="Genomic_DNA"/>
</dbReference>
<name>A0A975G2H0_9CAUL</name>
<gene>
    <name evidence="1" type="ORF">KCG34_08645</name>
</gene>
<reference evidence="1" key="1">
    <citation type="submission" date="2021-04" db="EMBL/GenBank/DDBJ databases">
        <title>The complete genome sequence of Caulobacter sp. S6.</title>
        <authorList>
            <person name="Tang Y."/>
            <person name="Ouyang W."/>
            <person name="Liu Q."/>
            <person name="Huang B."/>
            <person name="Guo Z."/>
            <person name="Lei P."/>
        </authorList>
    </citation>
    <scope>NUCLEOTIDE SEQUENCE</scope>
    <source>
        <strain evidence="1">S6</strain>
    </source>
</reference>
<accession>A0A975G2H0</accession>
<organism evidence="1 2">
    <name type="scientific">Phenylobacterium montanum</name>
    <dbReference type="NCBI Taxonomy" id="2823693"/>
    <lineage>
        <taxon>Bacteria</taxon>
        <taxon>Pseudomonadati</taxon>
        <taxon>Pseudomonadota</taxon>
        <taxon>Alphaproteobacteria</taxon>
        <taxon>Caulobacterales</taxon>
        <taxon>Caulobacteraceae</taxon>
        <taxon>Phenylobacterium</taxon>
    </lineage>
</organism>
<protein>
    <submittedName>
        <fullName evidence="1">Uncharacterized protein</fullName>
    </submittedName>
</protein>
<evidence type="ECO:0000313" key="2">
    <source>
        <dbReference type="Proteomes" id="UP000676409"/>
    </source>
</evidence>
<dbReference type="InterPro" id="IPR010985">
    <property type="entry name" value="Ribbon_hlx_hlx"/>
</dbReference>